<name>A0A8S1CJQ2_9INSE</name>
<dbReference type="SUPFAM" id="SSF52949">
    <property type="entry name" value="Macro domain-like"/>
    <property type="match status" value="1"/>
</dbReference>
<sequence>MHRGRLSTSPPLTSPSWFFLVYFTFAFPAFSMSRQERFPSSEYQKYLRDVDRIRRHGIKRPSGSRCSIKVSRGDLFKCPGVKAQAVGADFAMGAGLALLTRQLTGWRPEALRRKHPRADLGYVAVERMPDNTEMLLCVSKPRSTQKLHHDPDGHIRGVHLMISGLARYARRHRVRELYLPRICSGLDGVDQDYVLEELHYAFASQRISIHVLDFAPGAPRPRAKPSRSD</sequence>
<comment type="caution">
    <text evidence="1">The sequence shown here is derived from an EMBL/GenBank/DDBJ whole genome shotgun (WGS) entry which is preliminary data.</text>
</comment>
<reference evidence="1 2" key="1">
    <citation type="submission" date="2020-04" db="EMBL/GenBank/DDBJ databases">
        <authorList>
            <person name="Alioto T."/>
            <person name="Alioto T."/>
            <person name="Gomez Garrido J."/>
        </authorList>
    </citation>
    <scope>NUCLEOTIDE SEQUENCE [LARGE SCALE GENOMIC DNA]</scope>
</reference>
<dbReference type="Gene3D" id="3.40.220.10">
    <property type="entry name" value="Leucine Aminopeptidase, subunit E, domain 1"/>
    <property type="match status" value="1"/>
</dbReference>
<protein>
    <recommendedName>
        <fullName evidence="3">Macro domain-containing protein</fullName>
    </recommendedName>
</protein>
<proteinExistence type="predicted"/>
<keyword evidence="2" id="KW-1185">Reference proteome</keyword>
<evidence type="ECO:0000313" key="1">
    <source>
        <dbReference type="EMBL" id="CAB3371700.1"/>
    </source>
</evidence>
<dbReference type="InterPro" id="IPR043472">
    <property type="entry name" value="Macro_dom-like"/>
</dbReference>
<accession>A0A8S1CJQ2</accession>
<dbReference type="EMBL" id="CADEPI010000064">
    <property type="protein sequence ID" value="CAB3371700.1"/>
    <property type="molecule type" value="Genomic_DNA"/>
</dbReference>
<dbReference type="AlphaFoldDB" id="A0A8S1CJQ2"/>
<organism evidence="1 2">
    <name type="scientific">Cloeon dipterum</name>
    <dbReference type="NCBI Taxonomy" id="197152"/>
    <lineage>
        <taxon>Eukaryota</taxon>
        <taxon>Metazoa</taxon>
        <taxon>Ecdysozoa</taxon>
        <taxon>Arthropoda</taxon>
        <taxon>Hexapoda</taxon>
        <taxon>Insecta</taxon>
        <taxon>Pterygota</taxon>
        <taxon>Palaeoptera</taxon>
        <taxon>Ephemeroptera</taxon>
        <taxon>Pisciforma</taxon>
        <taxon>Baetidae</taxon>
        <taxon>Cloeon</taxon>
    </lineage>
</organism>
<evidence type="ECO:0008006" key="3">
    <source>
        <dbReference type="Google" id="ProtNLM"/>
    </source>
</evidence>
<evidence type="ECO:0000313" key="2">
    <source>
        <dbReference type="Proteomes" id="UP000494165"/>
    </source>
</evidence>
<gene>
    <name evidence="1" type="ORF">CLODIP_2_CD03953</name>
</gene>
<dbReference type="OrthoDB" id="2155246at2759"/>
<dbReference type="Proteomes" id="UP000494165">
    <property type="component" value="Unassembled WGS sequence"/>
</dbReference>